<evidence type="ECO:0000313" key="6">
    <source>
        <dbReference type="Proteomes" id="UP000315534"/>
    </source>
</evidence>
<dbReference type="PANTHER" id="PTHR42939">
    <property type="entry name" value="ABC TRANSPORTER ATP-BINDING PROTEIN ALBC-RELATED"/>
    <property type="match status" value="1"/>
</dbReference>
<dbReference type="InterPro" id="IPR003593">
    <property type="entry name" value="AAA+_ATPase"/>
</dbReference>
<dbReference type="InterPro" id="IPR003439">
    <property type="entry name" value="ABC_transporter-like_ATP-bd"/>
</dbReference>
<organism evidence="5 6">
    <name type="scientific">candidate division TA06 bacterium</name>
    <dbReference type="NCBI Taxonomy" id="2250710"/>
    <lineage>
        <taxon>Bacteria</taxon>
        <taxon>Bacteria division TA06</taxon>
    </lineage>
</organism>
<dbReference type="EMBL" id="SOIP01000087">
    <property type="protein sequence ID" value="TET82879.1"/>
    <property type="molecule type" value="Genomic_DNA"/>
</dbReference>
<sequence>MIHLENVTKRYGEVTAVSNLTLHIEKGELFGFIGPNGAGKTTTTKLIVGLLRPTSGNILVDGTDVQEAPEKAKSKIGYIPDSPYIYQSLTGREFLRFIGDLYGMKDSEIESKTGELFEYMEIGRWADSRVEEYSHGMRQKIVICSALIHDPAVILVDEPMVGLDPKSARKVKETFKNRVQNGTAVFVSTHSLSVAEEICTRVGVIDKGRLVAIGTMDDFRKASKSGAKSLEDIYMEITEGG</sequence>
<dbReference type="Gene3D" id="3.40.50.300">
    <property type="entry name" value="P-loop containing nucleotide triphosphate hydrolases"/>
    <property type="match status" value="1"/>
</dbReference>
<evidence type="ECO:0000256" key="2">
    <source>
        <dbReference type="ARBA" id="ARBA00022741"/>
    </source>
</evidence>
<dbReference type="CDD" id="cd03230">
    <property type="entry name" value="ABC_DR_subfamily_A"/>
    <property type="match status" value="1"/>
</dbReference>
<dbReference type="InterPro" id="IPR051782">
    <property type="entry name" value="ABC_Transporter_VariousFunc"/>
</dbReference>
<name>A0A523XVM5_UNCT6</name>
<dbReference type="Proteomes" id="UP000315534">
    <property type="component" value="Unassembled WGS sequence"/>
</dbReference>
<comment type="caution">
    <text evidence="5">The sequence shown here is derived from an EMBL/GenBank/DDBJ whole genome shotgun (WGS) entry which is preliminary data.</text>
</comment>
<proteinExistence type="predicted"/>
<dbReference type="Pfam" id="PF00005">
    <property type="entry name" value="ABC_tran"/>
    <property type="match status" value="1"/>
</dbReference>
<dbReference type="PROSITE" id="PS00211">
    <property type="entry name" value="ABC_TRANSPORTER_1"/>
    <property type="match status" value="1"/>
</dbReference>
<dbReference type="InterPro" id="IPR027417">
    <property type="entry name" value="P-loop_NTPase"/>
</dbReference>
<evidence type="ECO:0000313" key="5">
    <source>
        <dbReference type="EMBL" id="TET82879.1"/>
    </source>
</evidence>
<dbReference type="SUPFAM" id="SSF52540">
    <property type="entry name" value="P-loop containing nucleoside triphosphate hydrolases"/>
    <property type="match status" value="1"/>
</dbReference>
<keyword evidence="2" id="KW-0547">Nucleotide-binding</keyword>
<keyword evidence="1" id="KW-0813">Transport</keyword>
<reference evidence="5 6" key="1">
    <citation type="submission" date="2019-03" db="EMBL/GenBank/DDBJ databases">
        <title>Metabolic potential of uncultured bacteria and archaea associated with petroleum seepage in deep-sea sediments.</title>
        <authorList>
            <person name="Dong X."/>
            <person name="Hubert C."/>
        </authorList>
    </citation>
    <scope>NUCLEOTIDE SEQUENCE [LARGE SCALE GENOMIC DNA]</scope>
    <source>
        <strain evidence="5">E29_bin36</strain>
    </source>
</reference>
<dbReference type="PANTHER" id="PTHR42939:SF1">
    <property type="entry name" value="ABC TRANSPORTER ATP-BINDING PROTEIN ALBC-RELATED"/>
    <property type="match status" value="1"/>
</dbReference>
<dbReference type="GO" id="GO:0005524">
    <property type="term" value="F:ATP binding"/>
    <property type="evidence" value="ECO:0007669"/>
    <property type="project" value="UniProtKB-KW"/>
</dbReference>
<protein>
    <submittedName>
        <fullName evidence="5">ABC transporter ATP-binding protein</fullName>
    </submittedName>
</protein>
<dbReference type="SMART" id="SM00382">
    <property type="entry name" value="AAA"/>
    <property type="match status" value="1"/>
</dbReference>
<evidence type="ECO:0000256" key="3">
    <source>
        <dbReference type="ARBA" id="ARBA00022840"/>
    </source>
</evidence>
<dbReference type="AlphaFoldDB" id="A0A523XVM5"/>
<keyword evidence="3 5" id="KW-0067">ATP-binding</keyword>
<feature type="domain" description="ABC transporter" evidence="4">
    <location>
        <begin position="2"/>
        <end position="232"/>
    </location>
</feature>
<dbReference type="InterPro" id="IPR017871">
    <property type="entry name" value="ABC_transporter-like_CS"/>
</dbReference>
<dbReference type="GO" id="GO:0016887">
    <property type="term" value="F:ATP hydrolysis activity"/>
    <property type="evidence" value="ECO:0007669"/>
    <property type="project" value="InterPro"/>
</dbReference>
<evidence type="ECO:0000259" key="4">
    <source>
        <dbReference type="PROSITE" id="PS50893"/>
    </source>
</evidence>
<gene>
    <name evidence="5" type="ORF">E3J38_01425</name>
</gene>
<accession>A0A523XVM5</accession>
<dbReference type="PROSITE" id="PS50893">
    <property type="entry name" value="ABC_TRANSPORTER_2"/>
    <property type="match status" value="1"/>
</dbReference>
<evidence type="ECO:0000256" key="1">
    <source>
        <dbReference type="ARBA" id="ARBA00022448"/>
    </source>
</evidence>